<organism evidence="3 4">
    <name type="scientific">[Ruminococcus] lactaris CC59_002D</name>
    <dbReference type="NCBI Taxonomy" id="1073376"/>
    <lineage>
        <taxon>Bacteria</taxon>
        <taxon>Bacillati</taxon>
        <taxon>Bacillota</taxon>
        <taxon>Clostridia</taxon>
        <taxon>Lachnospirales</taxon>
        <taxon>Lachnospiraceae</taxon>
        <taxon>Mediterraneibacter</taxon>
    </lineage>
</organism>
<feature type="compositionally biased region" description="Acidic residues" evidence="2">
    <location>
        <begin position="638"/>
        <end position="773"/>
    </location>
</feature>
<dbReference type="Gene3D" id="3.40.50.300">
    <property type="entry name" value="P-loop containing nucleotide triphosphate hydrolases"/>
    <property type="match status" value="1"/>
</dbReference>
<feature type="compositionally biased region" description="Basic and acidic residues" evidence="2">
    <location>
        <begin position="610"/>
        <end position="637"/>
    </location>
</feature>
<dbReference type="PATRIC" id="fig|1073376.3.peg.1082"/>
<name>V8C7L6_9FIRM</name>
<feature type="compositionally biased region" description="Acidic residues" evidence="2">
    <location>
        <begin position="784"/>
        <end position="797"/>
    </location>
</feature>
<dbReference type="PROSITE" id="PS50005">
    <property type="entry name" value="TPR"/>
    <property type="match status" value="1"/>
</dbReference>
<comment type="caution">
    <text evidence="3">The sequence shown here is derived from an EMBL/GenBank/DDBJ whole genome shotgun (WGS) entry which is preliminary data.</text>
</comment>
<feature type="compositionally biased region" description="Basic and acidic residues" evidence="2">
    <location>
        <begin position="258"/>
        <end position="280"/>
    </location>
</feature>
<dbReference type="HOGENOM" id="CLU_005282_1_0_9"/>
<proteinExistence type="predicted"/>
<dbReference type="AlphaFoldDB" id="V8C7L6"/>
<feature type="compositionally biased region" description="Acidic residues" evidence="2">
    <location>
        <begin position="519"/>
        <end position="583"/>
    </location>
</feature>
<feature type="repeat" description="TPR" evidence="1">
    <location>
        <begin position="74"/>
        <end position="107"/>
    </location>
</feature>
<evidence type="ECO:0000256" key="2">
    <source>
        <dbReference type="SAM" id="MobiDB-lite"/>
    </source>
</evidence>
<gene>
    <name evidence="3" type="ORF">HMPREF1202_01049</name>
</gene>
<feature type="compositionally biased region" description="Acidic residues" evidence="2">
    <location>
        <begin position="241"/>
        <end position="250"/>
    </location>
</feature>
<evidence type="ECO:0000256" key="1">
    <source>
        <dbReference type="PROSITE-ProRule" id="PRU00339"/>
    </source>
</evidence>
<dbReference type="InterPro" id="IPR027417">
    <property type="entry name" value="P-loop_NTPase"/>
</dbReference>
<sequence>MDKYEYKQLSERMIELMQNEEYGEAKEIADSIDWRRVRNAMMLANVSDIYEKTGEYQKSYDILQIAYHRAEGSRKVLYRLSSLALKTGNVDEAIDFYDEFVQLAPKDPNRHILRYQILRAQRAPLEQQIEALEEFKKAEYIEEWAFELAKLYQEAGMTAECLEECDDLILWFSEGKYVYKAMELKMQYKPLTPSQQEKYNRRFEKNGGETEEIPDLETYVAENKEPEDHLDEAATEHAEAVSEEPVEDIPESIGQQDTGKEESSEKPVRKPEKKKIGDTMRLDEALEQLLHRKPEVSAAEDEEPDISDLESVIGDIESVVDLDMVNQISQEKHTGDVPIGMKELIPGEVSEEAADKKERIPVEITTDITEDDAEELNLEDLVAEELPEEVEEAEPVEEEAEPVEEEAEEVEEAEPVEEEAEEVEEAEPVEEEAEEVEEAEPVEETQTGTIEEELQKIADAEPAEPEEEIFDMEEAEDFLEDSPAEDWEDDTESFEEADAEELSFEEILSDWDSEEAEALLEDAEEEVYDESVEETYEEEPDEDEAEDILEDAEEEPIEESAEDVVEADAEEIYEEEPEDEVTEDTPILSPDIQRLIDEIEGAVPAEESLPEEKEIEKAPEEPHENMGEVTESLRLDDLPEEDEDLFEDEDFLESEDEEDEYESYEDDDSEEDEYESYEDDDSEEDEYESYEDDDSEEDEYESYEDDDSEDEYTSYDEDEYEDEIYDDEYEDDDEAYYEESDDDELADDEEFYYEDEEEPDEEPDEEDAPDFEDEFKVDPKHSEEPDDREIPDEDDGIDIMSATTPLSRKETAKLIATGKTSPLPLDEISDALSMDTGFVVHGRYDLETQSGIGTRAGLTEEQKKLFSYFVPVRGMSEQLVDVLEQDKNCTNRKGTSKTGNLLIIGDKGNGKTVLAVDVVKAIQKQREIRQGKVAIVTGESLNKKKIGDIFDKLYGGALIIEKAGKMNEKTVAKLNRAMERDTGELLIVLEEQRKPLDRLLSSNREFRRKFTSRLEVPIFINDELVTFGQTYAQENGYKIDEMGILALYSCIDSLQREDHSVTVAEVKEVMDKAIAHSQKASAKKLVKRVFGRNTDSSDRIILSERDFNI</sequence>
<dbReference type="SUPFAM" id="SSF48452">
    <property type="entry name" value="TPR-like"/>
    <property type="match status" value="1"/>
</dbReference>
<protein>
    <submittedName>
        <fullName evidence="3">Uncharacterized protein</fullName>
    </submittedName>
</protein>
<evidence type="ECO:0000313" key="3">
    <source>
        <dbReference type="EMBL" id="ETD23047.1"/>
    </source>
</evidence>
<accession>V8C7L6</accession>
<feature type="compositionally biased region" description="Acidic residues" evidence="2">
    <location>
        <begin position="368"/>
        <end position="443"/>
    </location>
</feature>
<dbReference type="CDD" id="cd00009">
    <property type="entry name" value="AAA"/>
    <property type="match status" value="1"/>
</dbReference>
<feature type="region of interest" description="Disordered" evidence="2">
    <location>
        <begin position="350"/>
        <end position="502"/>
    </location>
</feature>
<dbReference type="STRING" id="1073376.HMPREF1202_01049"/>
<dbReference type="InterPro" id="IPR019734">
    <property type="entry name" value="TPR_rpt"/>
</dbReference>
<feature type="compositionally biased region" description="Basic and acidic residues" evidence="2">
    <location>
        <begin position="774"/>
        <end position="783"/>
    </location>
</feature>
<feature type="compositionally biased region" description="Acidic residues" evidence="2">
    <location>
        <begin position="461"/>
        <end position="502"/>
    </location>
</feature>
<evidence type="ECO:0000313" key="4">
    <source>
        <dbReference type="Proteomes" id="UP000018683"/>
    </source>
</evidence>
<feature type="region of interest" description="Disordered" evidence="2">
    <location>
        <begin position="519"/>
        <end position="802"/>
    </location>
</feature>
<dbReference type="Gene3D" id="1.25.40.10">
    <property type="entry name" value="Tetratricopeptide repeat domain"/>
    <property type="match status" value="1"/>
</dbReference>
<keyword evidence="1" id="KW-0802">TPR repeat</keyword>
<dbReference type="EMBL" id="AZJE01000013">
    <property type="protein sequence ID" value="ETD23047.1"/>
    <property type="molecule type" value="Genomic_DNA"/>
</dbReference>
<feature type="compositionally biased region" description="Basic and acidic residues" evidence="2">
    <location>
        <begin position="226"/>
        <end position="240"/>
    </location>
</feature>
<dbReference type="Proteomes" id="UP000018683">
    <property type="component" value="Unassembled WGS sequence"/>
</dbReference>
<feature type="region of interest" description="Disordered" evidence="2">
    <location>
        <begin position="226"/>
        <end position="280"/>
    </location>
</feature>
<dbReference type="InterPro" id="IPR011990">
    <property type="entry name" value="TPR-like_helical_dom_sf"/>
</dbReference>
<dbReference type="SUPFAM" id="SSF52540">
    <property type="entry name" value="P-loop containing nucleoside triphosphate hydrolases"/>
    <property type="match status" value="1"/>
</dbReference>
<reference evidence="3 4" key="1">
    <citation type="submission" date="2013-10" db="EMBL/GenBank/DDBJ databases">
        <title>The Genome Sequence of Ruminococcus lactaris CC59_002D.</title>
        <authorList>
            <consortium name="The Broad Institute Genomics Platform"/>
            <person name="Earl A."/>
            <person name="Allen-Vercoe E."/>
            <person name="Daigneault M."/>
            <person name="Young S.K."/>
            <person name="Zeng Q."/>
            <person name="Gargeya S."/>
            <person name="Fitzgerald M."/>
            <person name="Abouelleil A."/>
            <person name="Alvarado L."/>
            <person name="Chapman S.B."/>
            <person name="Gainer-Dewar J."/>
            <person name="Goldberg J."/>
            <person name="Griggs A."/>
            <person name="Gujja S."/>
            <person name="Hansen M."/>
            <person name="Howarth C."/>
            <person name="Imamovic A."/>
            <person name="Ireland A."/>
            <person name="Larimer J."/>
            <person name="McCowan C."/>
            <person name="Murphy C."/>
            <person name="Pearson M."/>
            <person name="Poon T.W."/>
            <person name="Priest M."/>
            <person name="Roberts A."/>
            <person name="Saif S."/>
            <person name="Shea T."/>
            <person name="Sykes S."/>
            <person name="Wortman J."/>
            <person name="Nusbaum C."/>
            <person name="Birren B."/>
        </authorList>
    </citation>
    <scope>NUCLEOTIDE SEQUENCE [LARGE SCALE GENOMIC DNA]</scope>
    <source>
        <strain evidence="3 4">CC59_002D</strain>
    </source>
</reference>